<dbReference type="InterPro" id="IPR000873">
    <property type="entry name" value="AMP-dep_synth/lig_dom"/>
</dbReference>
<accession>A0A9W8CYQ5</accession>
<proteinExistence type="inferred from homology"/>
<evidence type="ECO:0000313" key="5">
    <source>
        <dbReference type="EMBL" id="KAJ1729823.1"/>
    </source>
</evidence>
<dbReference type="InterPro" id="IPR045851">
    <property type="entry name" value="AMP-bd_C_sf"/>
</dbReference>
<dbReference type="PANTHER" id="PTHR24096">
    <property type="entry name" value="LONG-CHAIN-FATTY-ACID--COA LIGASE"/>
    <property type="match status" value="1"/>
</dbReference>
<keyword evidence="2" id="KW-0436">Ligase</keyword>
<protein>
    <recommendedName>
        <fullName evidence="7">Acetyl-CoA synthetase-like protein</fullName>
    </recommendedName>
</protein>
<dbReference type="EMBL" id="JANBOI010000546">
    <property type="protein sequence ID" value="KAJ1729823.1"/>
    <property type="molecule type" value="Genomic_DNA"/>
</dbReference>
<dbReference type="PANTHER" id="PTHR24096:SF149">
    <property type="entry name" value="AMP-BINDING DOMAIN-CONTAINING PROTEIN-RELATED"/>
    <property type="match status" value="1"/>
</dbReference>
<dbReference type="AlphaFoldDB" id="A0A9W8CYQ5"/>
<dbReference type="InterPro" id="IPR025110">
    <property type="entry name" value="AMP-bd_C"/>
</dbReference>
<dbReference type="GO" id="GO:0016405">
    <property type="term" value="F:CoA-ligase activity"/>
    <property type="evidence" value="ECO:0007669"/>
    <property type="project" value="TreeGrafter"/>
</dbReference>
<evidence type="ECO:0000256" key="2">
    <source>
        <dbReference type="ARBA" id="ARBA00022598"/>
    </source>
</evidence>
<evidence type="ECO:0000313" key="6">
    <source>
        <dbReference type="Proteomes" id="UP001143981"/>
    </source>
</evidence>
<dbReference type="InterPro" id="IPR042099">
    <property type="entry name" value="ANL_N_sf"/>
</dbReference>
<name>A0A9W8CYQ5_9FUNG</name>
<evidence type="ECO:0000256" key="1">
    <source>
        <dbReference type="ARBA" id="ARBA00006432"/>
    </source>
</evidence>
<dbReference type="Gene3D" id="3.40.50.12780">
    <property type="entry name" value="N-terminal domain of ligase-like"/>
    <property type="match status" value="1"/>
</dbReference>
<dbReference type="Proteomes" id="UP001143981">
    <property type="component" value="Unassembled WGS sequence"/>
</dbReference>
<dbReference type="PROSITE" id="PS00455">
    <property type="entry name" value="AMP_BINDING"/>
    <property type="match status" value="1"/>
</dbReference>
<dbReference type="Pfam" id="PF13193">
    <property type="entry name" value="AMP-binding_C"/>
    <property type="match status" value="1"/>
</dbReference>
<dbReference type="InterPro" id="IPR020845">
    <property type="entry name" value="AMP-binding_CS"/>
</dbReference>
<dbReference type="OrthoDB" id="6509636at2759"/>
<gene>
    <name evidence="5" type="ORF">LPJ61_003334</name>
</gene>
<feature type="domain" description="AMP-dependent synthetase/ligase" evidence="3">
    <location>
        <begin position="35"/>
        <end position="432"/>
    </location>
</feature>
<dbReference type="Gene3D" id="3.30.300.30">
    <property type="match status" value="1"/>
</dbReference>
<feature type="domain" description="AMP-binding enzyme C-terminal" evidence="4">
    <location>
        <begin position="482"/>
        <end position="556"/>
    </location>
</feature>
<dbReference type="Pfam" id="PF00501">
    <property type="entry name" value="AMP-binding"/>
    <property type="match status" value="1"/>
</dbReference>
<comment type="caution">
    <text evidence="5">The sequence shown here is derived from an EMBL/GenBank/DDBJ whole genome shotgun (WGS) entry which is preliminary data.</text>
</comment>
<reference evidence="5" key="1">
    <citation type="submission" date="2022-07" db="EMBL/GenBank/DDBJ databases">
        <title>Phylogenomic reconstructions and comparative analyses of Kickxellomycotina fungi.</title>
        <authorList>
            <person name="Reynolds N.K."/>
            <person name="Stajich J.E."/>
            <person name="Barry K."/>
            <person name="Grigoriev I.V."/>
            <person name="Crous P."/>
            <person name="Smith M.E."/>
        </authorList>
    </citation>
    <scope>NUCLEOTIDE SEQUENCE</scope>
    <source>
        <strain evidence="5">BCRC 34381</strain>
    </source>
</reference>
<organism evidence="5 6">
    <name type="scientific">Coemansia biformis</name>
    <dbReference type="NCBI Taxonomy" id="1286918"/>
    <lineage>
        <taxon>Eukaryota</taxon>
        <taxon>Fungi</taxon>
        <taxon>Fungi incertae sedis</taxon>
        <taxon>Zoopagomycota</taxon>
        <taxon>Kickxellomycotina</taxon>
        <taxon>Kickxellomycetes</taxon>
        <taxon>Kickxellales</taxon>
        <taxon>Kickxellaceae</taxon>
        <taxon>Coemansia</taxon>
    </lineage>
</organism>
<comment type="similarity">
    <text evidence="1">Belongs to the ATP-dependent AMP-binding enzyme family.</text>
</comment>
<evidence type="ECO:0000259" key="3">
    <source>
        <dbReference type="Pfam" id="PF00501"/>
    </source>
</evidence>
<evidence type="ECO:0008006" key="7">
    <source>
        <dbReference type="Google" id="ProtNLM"/>
    </source>
</evidence>
<dbReference type="SUPFAM" id="SSF56801">
    <property type="entry name" value="Acetyl-CoA synthetase-like"/>
    <property type="match status" value="1"/>
</dbReference>
<keyword evidence="6" id="KW-1185">Reference proteome</keyword>
<sequence>MPVRSPVPDVDIPPVDVATLFLGRGREHLARCRASDPGDEPALLVDASTGDALTFSALLRMAEAIATALAARGFTLDADSSSANGPGRVAAVYSPADIRFSAVHFGTLMAGGAYTVVDPAAGVADAARRLADVDAAVVFAAPALLPQLLEAIALAGMDVPPANIILIRESRPQHPCIDSLERVPDGTVLDRLARVGAGLAERVALIAYSSGTTGRPKGVMLTHRNIVAMWAMVGSYSLQGGPAGGGGEARGRKQRTTLSALSLWHIYGHCTLCYQPFYAGDRVVQLPRFGLAEYLDAIETHRVDHLNAVPSFLHGLLAGTRSCGEGRVALKAHPAHEFNIASVRSLVCGGAPLPPRLRRRFADYFGGIPVMTGFGQTETSSVIGGAAWRSPAPGAVGVLYPNSTAVVVDENGRETDAYGELCVAGPHVMRGYVGLGAGHLTSDGFLRTGDCARLDRDGNIYLRGRIADVIHTSAGPVYPVDIESALAEHPAVEDAAAVGSGPPGGARAAAFVVLSPPPDGDAPERLWSIERWLAQRLEIAVQCRDIPAIPKTPAGKVLRGLLRGRLDEHSPGAGAKSGAAGTRPA</sequence>
<evidence type="ECO:0000259" key="4">
    <source>
        <dbReference type="Pfam" id="PF13193"/>
    </source>
</evidence>